<dbReference type="GO" id="GO:0009408">
    <property type="term" value="P:response to heat"/>
    <property type="evidence" value="ECO:0007669"/>
    <property type="project" value="TreeGrafter"/>
</dbReference>
<comment type="similarity">
    <text evidence="2 3">Belongs to the small heat shock protein (HSP20) family.</text>
</comment>
<dbReference type="EMBL" id="JO841295">
    <property type="protein sequence ID" value="AEO32912.1"/>
    <property type="molecule type" value="mRNA"/>
</dbReference>
<feature type="region of interest" description="Disordered" evidence="4">
    <location>
        <begin position="208"/>
        <end position="234"/>
    </location>
</feature>
<dbReference type="Gene3D" id="2.60.40.790">
    <property type="match status" value="1"/>
</dbReference>
<protein>
    <recommendedName>
        <fullName evidence="5">SHSP domain-containing protein</fullName>
    </recommendedName>
</protein>
<dbReference type="AlphaFoldDB" id="G3MHE4"/>
<organism evidence="6">
    <name type="scientific">Amblyomma maculatum</name>
    <name type="common">Gulf Coast tick</name>
    <dbReference type="NCBI Taxonomy" id="34609"/>
    <lineage>
        <taxon>Eukaryota</taxon>
        <taxon>Metazoa</taxon>
        <taxon>Ecdysozoa</taxon>
        <taxon>Arthropoda</taxon>
        <taxon>Chelicerata</taxon>
        <taxon>Arachnida</taxon>
        <taxon>Acari</taxon>
        <taxon>Parasitiformes</taxon>
        <taxon>Ixodida</taxon>
        <taxon>Ixodoidea</taxon>
        <taxon>Ixodidae</taxon>
        <taxon>Amblyomminae</taxon>
        <taxon>Amblyomma</taxon>
    </lineage>
</organism>
<dbReference type="GO" id="GO:0005737">
    <property type="term" value="C:cytoplasm"/>
    <property type="evidence" value="ECO:0007669"/>
    <property type="project" value="TreeGrafter"/>
</dbReference>
<evidence type="ECO:0000256" key="2">
    <source>
        <dbReference type="PROSITE-ProRule" id="PRU00285"/>
    </source>
</evidence>
<dbReference type="SUPFAM" id="SSF49764">
    <property type="entry name" value="HSP20-like chaperones"/>
    <property type="match status" value="1"/>
</dbReference>
<dbReference type="GO" id="GO:0042026">
    <property type="term" value="P:protein refolding"/>
    <property type="evidence" value="ECO:0007669"/>
    <property type="project" value="TreeGrafter"/>
</dbReference>
<sequence length="234" mass="25796">ETTPRAYKTATVCSLTGSHESTFFIASLLVTFGIVTQHSTMSSFVLAPIFRTDEFFEPFNALERLGDELFGRRWSSRPALKQVSKADHCPLLTAQRKRRSSASDAEDETRADSESKFVVTYNVRGYRPEEISVKAVDNSVVVSAKHEEESEDGCSYVKREFIRRFTLPEGVDAGALTCALSSSGVLAIEAPKPEPPSKKPRVIPIAVQSTKAVTDEKESTKNDQATTKELTPES</sequence>
<evidence type="ECO:0000259" key="5">
    <source>
        <dbReference type="PROSITE" id="PS01031"/>
    </source>
</evidence>
<dbReference type="PANTHER" id="PTHR45640">
    <property type="entry name" value="HEAT SHOCK PROTEIN HSP-12.2-RELATED"/>
    <property type="match status" value="1"/>
</dbReference>
<reference evidence="6" key="1">
    <citation type="journal article" date="2011" name="PLoS ONE">
        <title>A deep insight into the sialotranscriptome of the gulf coast tick, Amblyomma maculatum.</title>
        <authorList>
            <person name="Karim S."/>
            <person name="Singh P."/>
            <person name="Ribeiro J.M."/>
        </authorList>
    </citation>
    <scope>NUCLEOTIDE SEQUENCE</scope>
    <source>
        <tissue evidence="6">Salivary gland</tissue>
    </source>
</reference>
<name>G3MHE4_AMBMU</name>
<accession>G3MHE4</accession>
<feature type="compositionally biased region" description="Polar residues" evidence="4">
    <location>
        <begin position="222"/>
        <end position="234"/>
    </location>
</feature>
<proteinExistence type="evidence at transcript level"/>
<dbReference type="PRINTS" id="PR00299">
    <property type="entry name" value="ACRYSTALLIN"/>
</dbReference>
<dbReference type="InterPro" id="IPR001436">
    <property type="entry name" value="Alpha-crystallin/sHSP_animal"/>
</dbReference>
<dbReference type="CDD" id="cd06526">
    <property type="entry name" value="metazoan_ACD"/>
    <property type="match status" value="1"/>
</dbReference>
<evidence type="ECO:0000256" key="4">
    <source>
        <dbReference type="SAM" id="MobiDB-lite"/>
    </source>
</evidence>
<dbReference type="PROSITE" id="PS01031">
    <property type="entry name" value="SHSP"/>
    <property type="match status" value="1"/>
</dbReference>
<dbReference type="InterPro" id="IPR008978">
    <property type="entry name" value="HSP20-like_chaperone"/>
</dbReference>
<dbReference type="GO" id="GO:0051082">
    <property type="term" value="F:unfolded protein binding"/>
    <property type="evidence" value="ECO:0007669"/>
    <property type="project" value="TreeGrafter"/>
</dbReference>
<evidence type="ECO:0000256" key="3">
    <source>
        <dbReference type="RuleBase" id="RU003616"/>
    </source>
</evidence>
<evidence type="ECO:0000313" key="6">
    <source>
        <dbReference type="EMBL" id="AEO32912.1"/>
    </source>
</evidence>
<dbReference type="Pfam" id="PF00011">
    <property type="entry name" value="HSP20"/>
    <property type="match status" value="1"/>
</dbReference>
<evidence type="ECO:0000256" key="1">
    <source>
        <dbReference type="ARBA" id="ARBA00023016"/>
    </source>
</evidence>
<feature type="non-terminal residue" evidence="6">
    <location>
        <position position="1"/>
    </location>
</feature>
<dbReference type="GO" id="GO:0005634">
    <property type="term" value="C:nucleus"/>
    <property type="evidence" value="ECO:0007669"/>
    <property type="project" value="TreeGrafter"/>
</dbReference>
<dbReference type="PANTHER" id="PTHR45640:SF13">
    <property type="entry name" value="HEAT SHOCK PROTEIN 22-RELATED"/>
    <property type="match status" value="1"/>
</dbReference>
<dbReference type="InterPro" id="IPR002068">
    <property type="entry name" value="A-crystallin/Hsp20_dom"/>
</dbReference>
<keyword evidence="1" id="KW-0346">Stress response</keyword>
<feature type="domain" description="SHSP" evidence="5">
    <location>
        <begin position="99"/>
        <end position="208"/>
    </location>
</feature>